<evidence type="ECO:0000259" key="3">
    <source>
        <dbReference type="Pfam" id="PF06429"/>
    </source>
</evidence>
<dbReference type="InterPro" id="IPR002371">
    <property type="entry name" value="FlgK"/>
</dbReference>
<comment type="caution">
    <text evidence="4">The sequence shown here is derived from an EMBL/GenBank/DDBJ whole genome shotgun (WGS) entry which is preliminary data.</text>
</comment>
<sequence length="110" mass="11108">MSVSALNSGLSGFKAYSSALDSSSHNVANASTAGFVPQQVSFQEQPAGGVTATISQEGASLASQNPADSSGTDLASEIVQSIQFKAGFDLSAKIIKTADQVLGTLIDIKA</sequence>
<reference evidence="4 5" key="1">
    <citation type="submission" date="2020-08" db="EMBL/GenBank/DDBJ databases">
        <title>Novel species isolated from subtropical streams in China.</title>
        <authorList>
            <person name="Lu H."/>
        </authorList>
    </citation>
    <scope>NUCLEOTIDE SEQUENCE [LARGE SCALE GENOMIC DNA]</scope>
    <source>
        <strain evidence="4 5">CY18W</strain>
    </source>
</reference>
<feature type="region of interest" description="Disordered" evidence="2">
    <location>
        <begin position="53"/>
        <end position="72"/>
    </location>
</feature>
<protein>
    <recommendedName>
        <fullName evidence="3">Flagellar basal-body/hook protein C-terminal domain-containing protein</fullName>
    </recommendedName>
</protein>
<dbReference type="Proteomes" id="UP000650424">
    <property type="component" value="Unassembled WGS sequence"/>
</dbReference>
<evidence type="ECO:0000313" key="5">
    <source>
        <dbReference type="Proteomes" id="UP000650424"/>
    </source>
</evidence>
<proteinExistence type="inferred from homology"/>
<dbReference type="EMBL" id="JACOGF010000003">
    <property type="protein sequence ID" value="MBC3917509.1"/>
    <property type="molecule type" value="Genomic_DNA"/>
</dbReference>
<dbReference type="PANTHER" id="PTHR30033">
    <property type="entry name" value="FLAGELLAR HOOK-ASSOCIATED PROTEIN 1"/>
    <property type="match status" value="1"/>
</dbReference>
<keyword evidence="5" id="KW-1185">Reference proteome</keyword>
<dbReference type="Pfam" id="PF06429">
    <property type="entry name" value="Flg_bbr_C"/>
    <property type="match status" value="1"/>
</dbReference>
<evidence type="ECO:0000313" key="4">
    <source>
        <dbReference type="EMBL" id="MBC3917509.1"/>
    </source>
</evidence>
<feature type="domain" description="Flagellar basal-body/hook protein C-terminal" evidence="3">
    <location>
        <begin position="69"/>
        <end position="107"/>
    </location>
</feature>
<dbReference type="InterPro" id="IPR010930">
    <property type="entry name" value="Flg_bb/hook_C_dom"/>
</dbReference>
<organism evidence="4 5">
    <name type="scientific">Undibacterium hunanense</name>
    <dbReference type="NCBI Taxonomy" id="2762292"/>
    <lineage>
        <taxon>Bacteria</taxon>
        <taxon>Pseudomonadati</taxon>
        <taxon>Pseudomonadota</taxon>
        <taxon>Betaproteobacteria</taxon>
        <taxon>Burkholderiales</taxon>
        <taxon>Oxalobacteraceae</taxon>
        <taxon>Undibacterium</taxon>
    </lineage>
</organism>
<evidence type="ECO:0000256" key="2">
    <source>
        <dbReference type="SAM" id="MobiDB-lite"/>
    </source>
</evidence>
<accession>A0ABR6ZNR9</accession>
<name>A0ABR6ZNR9_9BURK</name>
<comment type="similarity">
    <text evidence="1">Belongs to the flagella basal body rod proteins family.</text>
</comment>
<gene>
    <name evidence="4" type="ORF">H8L32_08495</name>
</gene>
<dbReference type="RefSeq" id="WP_186946719.1">
    <property type="nucleotide sequence ID" value="NZ_JACOGF010000003.1"/>
</dbReference>
<evidence type="ECO:0000256" key="1">
    <source>
        <dbReference type="ARBA" id="ARBA00009677"/>
    </source>
</evidence>